<sequence length="76" mass="9084">MVVVARARRELATESRFAREHGWTCDKVFWQGDSLRVMAVVDRNRGRRIAGSRWLVTTFSGKVHRQDYWVWLYEEV</sequence>
<organism evidence="1 2">
    <name type="scientific">Morus notabilis</name>
    <dbReference type="NCBI Taxonomy" id="981085"/>
    <lineage>
        <taxon>Eukaryota</taxon>
        <taxon>Viridiplantae</taxon>
        <taxon>Streptophyta</taxon>
        <taxon>Embryophyta</taxon>
        <taxon>Tracheophyta</taxon>
        <taxon>Spermatophyta</taxon>
        <taxon>Magnoliopsida</taxon>
        <taxon>eudicotyledons</taxon>
        <taxon>Gunneridae</taxon>
        <taxon>Pentapetalae</taxon>
        <taxon>rosids</taxon>
        <taxon>fabids</taxon>
        <taxon>Rosales</taxon>
        <taxon>Moraceae</taxon>
        <taxon>Moreae</taxon>
        <taxon>Morus</taxon>
    </lineage>
</organism>
<evidence type="ECO:0000313" key="1">
    <source>
        <dbReference type="EMBL" id="EXB87534.1"/>
    </source>
</evidence>
<evidence type="ECO:0000313" key="2">
    <source>
        <dbReference type="Proteomes" id="UP000030645"/>
    </source>
</evidence>
<dbReference type="AlphaFoldDB" id="W9S3Q7"/>
<protein>
    <submittedName>
        <fullName evidence="1">Uncharacterized protein</fullName>
    </submittedName>
</protein>
<name>W9S3Q7_9ROSA</name>
<dbReference type="Proteomes" id="UP000030645">
    <property type="component" value="Unassembled WGS sequence"/>
</dbReference>
<keyword evidence="2" id="KW-1185">Reference proteome</keyword>
<gene>
    <name evidence="1" type="ORF">L484_005410</name>
</gene>
<proteinExistence type="predicted"/>
<reference evidence="2" key="1">
    <citation type="submission" date="2013-01" db="EMBL/GenBank/DDBJ databases">
        <title>Draft Genome Sequence of a Mulberry Tree, Morus notabilis C.K. Schneid.</title>
        <authorList>
            <person name="He N."/>
            <person name="Zhao S."/>
        </authorList>
    </citation>
    <scope>NUCLEOTIDE SEQUENCE</scope>
</reference>
<dbReference type="EMBL" id="KE344936">
    <property type="protein sequence ID" value="EXB87534.1"/>
    <property type="molecule type" value="Genomic_DNA"/>
</dbReference>
<accession>W9S3Q7</accession>